<dbReference type="InterPro" id="IPR013548">
    <property type="entry name" value="Plexin_cytoplasmic_RasGAP_dom"/>
</dbReference>
<dbReference type="AlphaFoldDB" id="A0A914RG07"/>
<dbReference type="Proteomes" id="UP000887564">
    <property type="component" value="Unplaced"/>
</dbReference>
<keyword evidence="2" id="KW-1185">Reference proteome</keyword>
<dbReference type="Pfam" id="PF08337">
    <property type="entry name" value="Plexin_cytopl"/>
    <property type="match status" value="1"/>
</dbReference>
<name>A0A914RG07_PAREQ</name>
<organism evidence="2 3">
    <name type="scientific">Parascaris equorum</name>
    <name type="common">Equine roundworm</name>
    <dbReference type="NCBI Taxonomy" id="6256"/>
    <lineage>
        <taxon>Eukaryota</taxon>
        <taxon>Metazoa</taxon>
        <taxon>Ecdysozoa</taxon>
        <taxon>Nematoda</taxon>
        <taxon>Chromadorea</taxon>
        <taxon>Rhabditida</taxon>
        <taxon>Spirurina</taxon>
        <taxon>Ascaridomorpha</taxon>
        <taxon>Ascaridoidea</taxon>
        <taxon>Ascarididae</taxon>
        <taxon>Parascaris</taxon>
    </lineage>
</organism>
<evidence type="ECO:0000313" key="2">
    <source>
        <dbReference type="Proteomes" id="UP000887564"/>
    </source>
</evidence>
<dbReference type="GO" id="GO:0050772">
    <property type="term" value="P:positive regulation of axonogenesis"/>
    <property type="evidence" value="ECO:0007669"/>
    <property type="project" value="TreeGrafter"/>
</dbReference>
<accession>A0A914RG07</accession>
<evidence type="ECO:0000259" key="1">
    <source>
        <dbReference type="Pfam" id="PF08337"/>
    </source>
</evidence>
<dbReference type="GO" id="GO:0097374">
    <property type="term" value="P:sensory neuron axon guidance"/>
    <property type="evidence" value="ECO:0007669"/>
    <property type="project" value="TreeGrafter"/>
</dbReference>
<evidence type="ECO:0000313" key="3">
    <source>
        <dbReference type="WBParaSite" id="PEQ_0000065201-mRNA-1"/>
    </source>
</evidence>
<dbReference type="GO" id="GO:0008045">
    <property type="term" value="P:motor neuron axon guidance"/>
    <property type="evidence" value="ECO:0007669"/>
    <property type="project" value="TreeGrafter"/>
</dbReference>
<dbReference type="GO" id="GO:0030334">
    <property type="term" value="P:regulation of cell migration"/>
    <property type="evidence" value="ECO:0007669"/>
    <property type="project" value="TreeGrafter"/>
</dbReference>
<protein>
    <recommendedName>
        <fullName evidence="1">Plexin cytoplasmic RasGAP domain-containing protein</fullName>
    </recommendedName>
</protein>
<sequence>MADGDTSFSIDEKKLVSSLLMGSLLGNIAYCSDVVLSLLTRHITNAIQKRTAHLVFRQSGSVVEKLFSLWFSICLFEDIRGTLGSPLFLLYKALKCQIEKGPVDAITGNARYSLSEHKLLREPIDASPISPILVRALTSDTISQLKMKLLDAIYKNEPFSMRITAEQFDLEWRCPRRGSMLLSDDDGMLFKTNRKLNCISDYGITNNALLSMQPALSRTYAGSPYGTNFILFQARS</sequence>
<proteinExistence type="predicted"/>
<dbReference type="InterPro" id="IPR008936">
    <property type="entry name" value="Rho_GTPase_activation_prot"/>
</dbReference>
<dbReference type="InterPro" id="IPR031148">
    <property type="entry name" value="Plexin"/>
</dbReference>
<dbReference type="GO" id="GO:0007162">
    <property type="term" value="P:negative regulation of cell adhesion"/>
    <property type="evidence" value="ECO:0007669"/>
    <property type="project" value="TreeGrafter"/>
</dbReference>
<dbReference type="GO" id="GO:0008360">
    <property type="term" value="P:regulation of cell shape"/>
    <property type="evidence" value="ECO:0007669"/>
    <property type="project" value="TreeGrafter"/>
</dbReference>
<dbReference type="GO" id="GO:0017154">
    <property type="term" value="F:semaphorin receptor activity"/>
    <property type="evidence" value="ECO:0007669"/>
    <property type="project" value="InterPro"/>
</dbReference>
<dbReference type="Gene3D" id="1.10.506.10">
    <property type="entry name" value="GTPase Activation - p120gap, domain 1"/>
    <property type="match status" value="1"/>
</dbReference>
<dbReference type="GO" id="GO:0005886">
    <property type="term" value="C:plasma membrane"/>
    <property type="evidence" value="ECO:0007669"/>
    <property type="project" value="TreeGrafter"/>
</dbReference>
<dbReference type="WBParaSite" id="PEQ_0000065201-mRNA-1">
    <property type="protein sequence ID" value="PEQ_0000065201-mRNA-1"/>
    <property type="gene ID" value="PEQ_0000065201"/>
</dbReference>
<dbReference type="PANTHER" id="PTHR22625">
    <property type="entry name" value="PLEXIN"/>
    <property type="match status" value="1"/>
</dbReference>
<dbReference type="SUPFAM" id="SSF48350">
    <property type="entry name" value="GTPase activation domain, GAP"/>
    <property type="match status" value="1"/>
</dbReference>
<dbReference type="PANTHER" id="PTHR22625:SF44">
    <property type="entry name" value="PLEXIN-B"/>
    <property type="match status" value="1"/>
</dbReference>
<feature type="domain" description="Plexin cytoplasmic RasGAP" evidence="1">
    <location>
        <begin position="5"/>
        <end position="144"/>
    </location>
</feature>
<dbReference type="GO" id="GO:0002116">
    <property type="term" value="C:semaphorin receptor complex"/>
    <property type="evidence" value="ECO:0007669"/>
    <property type="project" value="TreeGrafter"/>
</dbReference>
<reference evidence="3" key="1">
    <citation type="submission" date="2022-11" db="UniProtKB">
        <authorList>
            <consortium name="WormBaseParasite"/>
        </authorList>
    </citation>
    <scope>IDENTIFICATION</scope>
</reference>